<evidence type="ECO:0000313" key="6">
    <source>
        <dbReference type="Proteomes" id="UP000092993"/>
    </source>
</evidence>
<dbReference type="OMA" id="VACRECA"/>
<evidence type="ECO:0000256" key="2">
    <source>
        <dbReference type="ARBA" id="ARBA00022980"/>
    </source>
</evidence>
<reference evidence="5 6" key="1">
    <citation type="submission" date="2016-03" db="EMBL/GenBank/DDBJ databases">
        <title>Whole genome sequencing of Grifola frondosa 9006-11.</title>
        <authorList>
            <person name="Min B."/>
            <person name="Park H."/>
            <person name="Kim J.-G."/>
            <person name="Cho H."/>
            <person name="Oh Y.-L."/>
            <person name="Kong W.-S."/>
            <person name="Choi I.-G."/>
        </authorList>
    </citation>
    <scope>NUCLEOTIDE SEQUENCE [LARGE SCALE GENOMIC DNA]</scope>
    <source>
        <strain evidence="5 6">9006-11</strain>
    </source>
</reference>
<feature type="compositionally biased region" description="Low complexity" evidence="4">
    <location>
        <begin position="631"/>
        <end position="642"/>
    </location>
</feature>
<dbReference type="PANTHER" id="PTHR11721:SF3">
    <property type="entry name" value="LARGE RIBOSOMAL SUBUNIT PROTEIN UL15"/>
    <property type="match status" value="1"/>
</dbReference>
<feature type="compositionally biased region" description="Basic residues" evidence="4">
    <location>
        <begin position="1"/>
        <end position="14"/>
    </location>
</feature>
<dbReference type="InterPro" id="IPR036227">
    <property type="entry name" value="Ribosomal_uL15/eL18_sf"/>
</dbReference>
<sequence>MPTRNSKTRKHRGHVSAGHGRVGKHRKHPGGRGLAGGQHHHRTNFDKYHPGYFGKVGMRHFHLTRNLQWRPIINVDKLWTLVPAEEKQGLTASSEVVPVIDTLSMVTARCWATDSELLFFGSRAEKSHENVKAAQAAIHCKSSVCLGEGRGLYRDRGRVGDESSLYLHTDPDEGNGIYISLVTRQLHQTPYLARVDTNASRMATEMTQQAVVIDMGHATGQEVAHKEKKADTLFGPNIGIVSGGPEWTEREEKSGDELTPEIVKKWIAKSKENNYSTTTLQALVNLKRPTLRLTPLEIAPSDDPNHVDSQHHHGLEFEYDCDAPKCSIHVYVLLSPKHPLAGKPDTTGFSKVLVYEAVVDGGFGKFLKLEEGATLELGRFDHRTAPTPPIAEQEFGEASVSSATDLEQQLSADPSATEPTQRKKRFTTFHFRKRTEDRSVAGPALVVVDAEAHAPTHDDEAPREPDKNDEDDVGVRVTIRLSALDEEGKDLPSVNEQVTYLHIVKFGAPPVAIEGEVEEDNRPWVVKVVKREATIGPHTFHLHEIYGLSANSTSSQPAPASPLPTLDTHVYLLLLRPPQIRMKTSPPPSACYAFLLPEVVLLRRHLVACRECAINMIEFGAGGNIVHTESETNGTTGADGANGDNGNGNGAEAGAMGRSPWLDADVPVPVPIPALPTNTRRKPYTSLLRITTTPPSKGGKDEHRESTSIEDHVPMAVALPPPAANPPRGHFASLTRPNFLRFGRSGAQQTDLERGQAQSMAHVASA</sequence>
<feature type="compositionally biased region" description="Basic residues" evidence="4">
    <location>
        <begin position="21"/>
        <end position="30"/>
    </location>
</feature>
<feature type="region of interest" description="Disordered" evidence="4">
    <location>
        <begin position="743"/>
        <end position="766"/>
    </location>
</feature>
<evidence type="ECO:0000313" key="5">
    <source>
        <dbReference type="EMBL" id="OBZ67824.1"/>
    </source>
</evidence>
<name>A0A1C7LYC3_GRIFR</name>
<dbReference type="AlphaFoldDB" id="A0A1C7LYC3"/>
<organism evidence="5 6">
    <name type="scientific">Grifola frondosa</name>
    <name type="common">Maitake</name>
    <name type="synonym">Polyporus frondosus</name>
    <dbReference type="NCBI Taxonomy" id="5627"/>
    <lineage>
        <taxon>Eukaryota</taxon>
        <taxon>Fungi</taxon>
        <taxon>Dikarya</taxon>
        <taxon>Basidiomycota</taxon>
        <taxon>Agaricomycotina</taxon>
        <taxon>Agaricomycetes</taxon>
        <taxon>Polyporales</taxon>
        <taxon>Grifolaceae</taxon>
        <taxon>Grifola</taxon>
    </lineage>
</organism>
<protein>
    <submittedName>
        <fullName evidence="5">Uncharacterized protein</fullName>
    </submittedName>
</protein>
<gene>
    <name evidence="5" type="ORF">A0H81_12385</name>
</gene>
<evidence type="ECO:0000256" key="3">
    <source>
        <dbReference type="ARBA" id="ARBA00023274"/>
    </source>
</evidence>
<dbReference type="PANTHER" id="PTHR11721">
    <property type="entry name" value="60S RIBOSOMAL PROTEIN L27A"/>
    <property type="match status" value="1"/>
</dbReference>
<comment type="similarity">
    <text evidence="1">Belongs to the universal ribosomal protein uL15 family.</text>
</comment>
<dbReference type="GO" id="GO:0003735">
    <property type="term" value="F:structural constituent of ribosome"/>
    <property type="evidence" value="ECO:0007669"/>
    <property type="project" value="TreeGrafter"/>
</dbReference>
<proteinExistence type="inferred from homology"/>
<keyword evidence="2" id="KW-0689">Ribosomal protein</keyword>
<evidence type="ECO:0000256" key="1">
    <source>
        <dbReference type="ARBA" id="ARBA00007320"/>
    </source>
</evidence>
<feature type="region of interest" description="Disordered" evidence="4">
    <location>
        <begin position="689"/>
        <end position="708"/>
    </location>
</feature>
<feature type="compositionally biased region" description="Basic and acidic residues" evidence="4">
    <location>
        <begin position="698"/>
        <end position="708"/>
    </location>
</feature>
<dbReference type="Gene3D" id="3.100.10.10">
    <property type="match status" value="1"/>
</dbReference>
<feature type="compositionally biased region" description="Polar residues" evidence="4">
    <location>
        <begin position="399"/>
        <end position="419"/>
    </location>
</feature>
<feature type="region of interest" description="Disordered" evidence="4">
    <location>
        <begin position="453"/>
        <end position="473"/>
    </location>
</feature>
<keyword evidence="6" id="KW-1185">Reference proteome</keyword>
<feature type="region of interest" description="Disordered" evidence="4">
    <location>
        <begin position="1"/>
        <end position="41"/>
    </location>
</feature>
<keyword evidence="3" id="KW-0687">Ribonucleoprotein</keyword>
<feature type="region of interest" description="Disordered" evidence="4">
    <location>
        <begin position="628"/>
        <end position="657"/>
    </location>
</feature>
<feature type="region of interest" description="Disordered" evidence="4">
    <location>
        <begin position="380"/>
        <end position="425"/>
    </location>
</feature>
<comment type="caution">
    <text evidence="5">The sequence shown here is derived from an EMBL/GenBank/DDBJ whole genome shotgun (WGS) entry which is preliminary data.</text>
</comment>
<dbReference type="Proteomes" id="UP000092993">
    <property type="component" value="Unassembled WGS sequence"/>
</dbReference>
<dbReference type="SUPFAM" id="SSF52080">
    <property type="entry name" value="Ribosomal proteins L15p and L18e"/>
    <property type="match status" value="1"/>
</dbReference>
<evidence type="ECO:0000256" key="4">
    <source>
        <dbReference type="SAM" id="MobiDB-lite"/>
    </source>
</evidence>
<dbReference type="GO" id="GO:0022625">
    <property type="term" value="C:cytosolic large ribosomal subunit"/>
    <property type="evidence" value="ECO:0007669"/>
    <property type="project" value="TreeGrafter"/>
</dbReference>
<dbReference type="STRING" id="5627.A0A1C7LYC3"/>
<dbReference type="OrthoDB" id="1711136at2759"/>
<feature type="compositionally biased region" description="Basic and acidic residues" evidence="4">
    <location>
        <begin position="453"/>
        <end position="466"/>
    </location>
</feature>
<dbReference type="EMBL" id="LUGG01000023">
    <property type="protein sequence ID" value="OBZ67824.1"/>
    <property type="molecule type" value="Genomic_DNA"/>
</dbReference>
<accession>A0A1C7LYC3</accession>